<organism evidence="2 3">
    <name type="scientific">Lithohypha guttulata</name>
    <dbReference type="NCBI Taxonomy" id="1690604"/>
    <lineage>
        <taxon>Eukaryota</taxon>
        <taxon>Fungi</taxon>
        <taxon>Dikarya</taxon>
        <taxon>Ascomycota</taxon>
        <taxon>Pezizomycotina</taxon>
        <taxon>Eurotiomycetes</taxon>
        <taxon>Chaetothyriomycetidae</taxon>
        <taxon>Chaetothyriales</taxon>
        <taxon>Trichomeriaceae</taxon>
        <taxon>Lithohypha</taxon>
    </lineage>
</organism>
<protein>
    <submittedName>
        <fullName evidence="2">Uncharacterized protein</fullName>
    </submittedName>
</protein>
<dbReference type="Proteomes" id="UP001345013">
    <property type="component" value="Unassembled WGS sequence"/>
</dbReference>
<evidence type="ECO:0000256" key="1">
    <source>
        <dbReference type="SAM" id="SignalP"/>
    </source>
</evidence>
<comment type="caution">
    <text evidence="2">The sequence shown here is derived from an EMBL/GenBank/DDBJ whole genome shotgun (WGS) entry which is preliminary data.</text>
</comment>
<proteinExistence type="predicted"/>
<name>A0ABR0KIF1_9EURO</name>
<dbReference type="PANTHER" id="PTHR42060:SF1">
    <property type="entry name" value="NHL REPEAT-CONTAINING PROTEIN"/>
    <property type="match status" value="1"/>
</dbReference>
<dbReference type="InterPro" id="IPR011042">
    <property type="entry name" value="6-blade_b-propeller_TolB-like"/>
</dbReference>
<keyword evidence="1" id="KW-0732">Signal</keyword>
<dbReference type="SUPFAM" id="SSF63829">
    <property type="entry name" value="Calcium-dependent phosphotriesterase"/>
    <property type="match status" value="1"/>
</dbReference>
<dbReference type="EMBL" id="JAVRRG010000025">
    <property type="protein sequence ID" value="KAK5095928.1"/>
    <property type="molecule type" value="Genomic_DNA"/>
</dbReference>
<dbReference type="InterPro" id="IPR052998">
    <property type="entry name" value="Hetero-Diels-Alderase-like"/>
</dbReference>
<evidence type="ECO:0000313" key="2">
    <source>
        <dbReference type="EMBL" id="KAK5095928.1"/>
    </source>
</evidence>
<reference evidence="2 3" key="1">
    <citation type="submission" date="2023-08" db="EMBL/GenBank/DDBJ databases">
        <title>Black Yeasts Isolated from many extreme environments.</title>
        <authorList>
            <person name="Coleine C."/>
            <person name="Stajich J.E."/>
            <person name="Selbmann L."/>
        </authorList>
    </citation>
    <scope>NUCLEOTIDE SEQUENCE [LARGE SCALE GENOMIC DNA]</scope>
    <source>
        <strain evidence="2 3">CCFEE 5885</strain>
    </source>
</reference>
<evidence type="ECO:0000313" key="3">
    <source>
        <dbReference type="Proteomes" id="UP001345013"/>
    </source>
</evidence>
<feature type="chain" id="PRO_5046772448" evidence="1">
    <location>
        <begin position="21"/>
        <end position="320"/>
    </location>
</feature>
<gene>
    <name evidence="2" type="ORF">LTR24_002892</name>
</gene>
<feature type="signal peptide" evidence="1">
    <location>
        <begin position="1"/>
        <end position="20"/>
    </location>
</feature>
<sequence>MRFTSIFSAAALTATTLAQATPSLVYQFENAFSGVGYVNIENIAVRPNGKLLLNTVTGAIMAQLDPANPQPEIVANLTNALGNGQPGSLTGIAETCPDTYTVAAGNFLFGPSVPGGVAGVPGSFSVWNVNLNSRRGNKEPKISQVASIPEANTLNGVTAIPGGNKDLVLIADSGLGAVWAVNTKTGEYYNAIQSDLFMPGGESNFGINGVQVQGRYLYFTNSAQMTFGAVPIDLQTGKATGEVTVFATFPEGGPDDFDFKPNQGGAYVAVQENSVYQVTQDGSLNLVAGGGGGPTGPQSGQVFSLDTCAAGSKLAKKWVA</sequence>
<keyword evidence="3" id="KW-1185">Reference proteome</keyword>
<dbReference type="Gene3D" id="2.120.10.30">
    <property type="entry name" value="TolB, C-terminal domain"/>
    <property type="match status" value="1"/>
</dbReference>
<dbReference type="PANTHER" id="PTHR42060">
    <property type="entry name" value="NHL REPEAT-CONTAINING PROTEIN-RELATED"/>
    <property type="match status" value="1"/>
</dbReference>
<accession>A0ABR0KIF1</accession>